<evidence type="ECO:0000313" key="3">
    <source>
        <dbReference type="Proteomes" id="UP000770661"/>
    </source>
</evidence>
<organism evidence="2 3">
    <name type="scientific">Chionoecetes opilio</name>
    <name type="common">Atlantic snow crab</name>
    <name type="synonym">Cancer opilio</name>
    <dbReference type="NCBI Taxonomy" id="41210"/>
    <lineage>
        <taxon>Eukaryota</taxon>
        <taxon>Metazoa</taxon>
        <taxon>Ecdysozoa</taxon>
        <taxon>Arthropoda</taxon>
        <taxon>Crustacea</taxon>
        <taxon>Multicrustacea</taxon>
        <taxon>Malacostraca</taxon>
        <taxon>Eumalacostraca</taxon>
        <taxon>Eucarida</taxon>
        <taxon>Decapoda</taxon>
        <taxon>Pleocyemata</taxon>
        <taxon>Brachyura</taxon>
        <taxon>Eubrachyura</taxon>
        <taxon>Majoidea</taxon>
        <taxon>Majidae</taxon>
        <taxon>Chionoecetes</taxon>
    </lineage>
</organism>
<accession>A0A8J5CHE5</accession>
<feature type="region of interest" description="Disordered" evidence="1">
    <location>
        <begin position="106"/>
        <end position="199"/>
    </location>
</feature>
<feature type="compositionally biased region" description="Polar residues" evidence="1">
    <location>
        <begin position="136"/>
        <end position="148"/>
    </location>
</feature>
<comment type="caution">
    <text evidence="2">The sequence shown here is derived from an EMBL/GenBank/DDBJ whole genome shotgun (WGS) entry which is preliminary data.</text>
</comment>
<dbReference type="Proteomes" id="UP000770661">
    <property type="component" value="Unassembled WGS sequence"/>
</dbReference>
<name>A0A8J5CHE5_CHIOP</name>
<protein>
    <submittedName>
        <fullName evidence="2">Uncharacterized protein</fullName>
    </submittedName>
</protein>
<evidence type="ECO:0000256" key="1">
    <source>
        <dbReference type="SAM" id="MobiDB-lite"/>
    </source>
</evidence>
<dbReference type="EMBL" id="JACEEZ010023273">
    <property type="protein sequence ID" value="KAG0711480.1"/>
    <property type="molecule type" value="Genomic_DNA"/>
</dbReference>
<reference evidence="2" key="1">
    <citation type="submission" date="2020-07" db="EMBL/GenBank/DDBJ databases">
        <title>The High-quality genome of the commercially important snow crab, Chionoecetes opilio.</title>
        <authorList>
            <person name="Jeong J.-H."/>
            <person name="Ryu S."/>
        </authorList>
    </citation>
    <scope>NUCLEOTIDE SEQUENCE</scope>
    <source>
        <strain evidence="2">MADBK_172401_WGS</strain>
        <tissue evidence="2">Digestive gland</tissue>
    </source>
</reference>
<sequence>MCNTRELRQNALMPRPRSPERDRRVLTQTASVEPDSGRNRCRVRHHGWGQSCLGGRSNTAPHSDELVAIQHALEHALHRRGGKLFPGNTTPIMDGAWQGRDVVPGSNWNPSHVGRSEVTRGRRDAAQSEPPAAPASTMQVPPSLYSSSRRMRDGAASTLAAPPDTPRAGGQGRGRRLVRCSQRLPPTGRHPAKQTPGQMAHTAACAVLGLLTREESTGGRRWPSVRPLRGCTPVAHWAGTNSVLAPPPPPLRPGPAPAAQAGRWGALRCVQGRAASWSATPESRDVGGCCEQRPLPADHITYPHPVAPGRGQYAVTHRTTLQPGPLQLA</sequence>
<keyword evidence="3" id="KW-1185">Reference proteome</keyword>
<dbReference type="OrthoDB" id="6373941at2759"/>
<gene>
    <name evidence="2" type="ORF">GWK47_020530</name>
</gene>
<dbReference type="AlphaFoldDB" id="A0A8J5CHE5"/>
<feature type="region of interest" description="Disordered" evidence="1">
    <location>
        <begin position="1"/>
        <end position="24"/>
    </location>
</feature>
<proteinExistence type="predicted"/>
<feature type="compositionally biased region" description="Basic and acidic residues" evidence="1">
    <location>
        <begin position="114"/>
        <end position="126"/>
    </location>
</feature>
<evidence type="ECO:0000313" key="2">
    <source>
        <dbReference type="EMBL" id="KAG0711480.1"/>
    </source>
</evidence>